<accession>A0ABW3UR33</accession>
<comment type="caution">
    <text evidence="1">The sequence shown here is derived from an EMBL/GenBank/DDBJ whole genome shotgun (WGS) entry which is preliminary data.</text>
</comment>
<proteinExistence type="predicted"/>
<dbReference type="RefSeq" id="WP_345586288.1">
    <property type="nucleotide sequence ID" value="NZ_BAABJG010000003.1"/>
</dbReference>
<dbReference type="Proteomes" id="UP001597180">
    <property type="component" value="Unassembled WGS sequence"/>
</dbReference>
<evidence type="ECO:0000313" key="2">
    <source>
        <dbReference type="Proteomes" id="UP001597180"/>
    </source>
</evidence>
<reference evidence="2" key="1">
    <citation type="journal article" date="2019" name="Int. J. Syst. Evol. Microbiol.">
        <title>The Global Catalogue of Microorganisms (GCM) 10K type strain sequencing project: providing services to taxonomists for standard genome sequencing and annotation.</title>
        <authorList>
            <consortium name="The Broad Institute Genomics Platform"/>
            <consortium name="The Broad Institute Genome Sequencing Center for Infectious Disease"/>
            <person name="Wu L."/>
            <person name="Ma J."/>
        </authorList>
    </citation>
    <scope>NUCLEOTIDE SEQUENCE [LARGE SCALE GENOMIC DNA]</scope>
    <source>
        <strain evidence="2">CCUG 53270</strain>
    </source>
</reference>
<dbReference type="EMBL" id="JBHTLU010000019">
    <property type="protein sequence ID" value="MFD1221985.1"/>
    <property type="molecule type" value="Genomic_DNA"/>
</dbReference>
<gene>
    <name evidence="1" type="ORF">ACFQ4B_17835</name>
</gene>
<evidence type="ECO:0000313" key="1">
    <source>
        <dbReference type="EMBL" id="MFD1221985.1"/>
    </source>
</evidence>
<protein>
    <submittedName>
        <fullName evidence="1">Uncharacterized protein</fullName>
    </submittedName>
</protein>
<organism evidence="1 2">
    <name type="scientific">Paenibacillus vulneris</name>
    <dbReference type="NCBI Taxonomy" id="1133364"/>
    <lineage>
        <taxon>Bacteria</taxon>
        <taxon>Bacillati</taxon>
        <taxon>Bacillota</taxon>
        <taxon>Bacilli</taxon>
        <taxon>Bacillales</taxon>
        <taxon>Paenibacillaceae</taxon>
        <taxon>Paenibacillus</taxon>
    </lineage>
</organism>
<keyword evidence="2" id="KW-1185">Reference proteome</keyword>
<sequence length="72" mass="7921">MTIIFYRNNHGVHEVQLEGTSQRIALQPRFFARIVGVSPLATAGICEDITAEVAAELGFTQYPDNNIEEVSA</sequence>
<name>A0ABW3UR33_9BACL</name>